<dbReference type="SUPFAM" id="SSF69572">
    <property type="entry name" value="Activating enzymes of the ubiquitin-like proteins"/>
    <property type="match status" value="1"/>
</dbReference>
<dbReference type="Gene3D" id="3.40.50.720">
    <property type="entry name" value="NAD(P)-binding Rossmann-like Domain"/>
    <property type="match status" value="1"/>
</dbReference>
<dbReference type="InterPro" id="IPR036873">
    <property type="entry name" value="Rhodanese-like_dom_sf"/>
</dbReference>
<dbReference type="GO" id="GO:0008146">
    <property type="term" value="F:sulfotransferase activity"/>
    <property type="evidence" value="ECO:0007669"/>
    <property type="project" value="TreeGrafter"/>
</dbReference>
<evidence type="ECO:0000259" key="2">
    <source>
        <dbReference type="PROSITE" id="PS50206"/>
    </source>
</evidence>
<dbReference type="Pfam" id="PF00581">
    <property type="entry name" value="Rhodanese"/>
    <property type="match status" value="1"/>
</dbReference>
<dbReference type="PANTHER" id="PTHR10953:SF102">
    <property type="entry name" value="ADENYLYLTRANSFERASE AND SULFURTRANSFERASE MOCS3"/>
    <property type="match status" value="1"/>
</dbReference>
<feature type="domain" description="Rhodanese" evidence="2">
    <location>
        <begin position="270"/>
        <end position="350"/>
    </location>
</feature>
<dbReference type="EMBL" id="VSZI01000001">
    <property type="protein sequence ID" value="TYR20588.1"/>
    <property type="molecule type" value="Genomic_DNA"/>
</dbReference>
<dbReference type="InterPro" id="IPR001307">
    <property type="entry name" value="Thiosulphate_STrfase_CS"/>
</dbReference>
<evidence type="ECO:0000313" key="3">
    <source>
        <dbReference type="EMBL" id="TYR20588.1"/>
    </source>
</evidence>
<dbReference type="GO" id="GO:0004792">
    <property type="term" value="F:thiosulfate-cyanide sulfurtransferase activity"/>
    <property type="evidence" value="ECO:0007669"/>
    <property type="project" value="InterPro"/>
</dbReference>
<dbReference type="FunFam" id="3.40.50.720:FF:000080">
    <property type="entry name" value="Thiazole biosynthesis adenylyltransferase ThiF"/>
    <property type="match status" value="1"/>
</dbReference>
<dbReference type="InterPro" id="IPR035985">
    <property type="entry name" value="Ubiquitin-activating_enz"/>
</dbReference>
<protein>
    <submittedName>
        <fullName evidence="3">Molybdopterin biosynthesis protein MoeB</fullName>
    </submittedName>
</protein>
<dbReference type="AlphaFoldDB" id="A0A5D4FX63"/>
<evidence type="ECO:0000313" key="4">
    <source>
        <dbReference type="Proteomes" id="UP000324726"/>
    </source>
</evidence>
<dbReference type="Pfam" id="PF00899">
    <property type="entry name" value="ThiF"/>
    <property type="match status" value="1"/>
</dbReference>
<dbReference type="PROSITE" id="PS00380">
    <property type="entry name" value="RHODANESE_1"/>
    <property type="match status" value="1"/>
</dbReference>
<dbReference type="GO" id="GO:0008641">
    <property type="term" value="F:ubiquitin-like modifier activating enzyme activity"/>
    <property type="evidence" value="ECO:0007669"/>
    <property type="project" value="InterPro"/>
</dbReference>
<dbReference type="GO" id="GO:0005829">
    <property type="term" value="C:cytosol"/>
    <property type="evidence" value="ECO:0007669"/>
    <property type="project" value="TreeGrafter"/>
</dbReference>
<dbReference type="Gene3D" id="3.40.250.10">
    <property type="entry name" value="Rhodanese-like domain"/>
    <property type="match status" value="1"/>
</dbReference>
<organism evidence="3 4">
    <name type="scientific">Corynebacterium urealyticum</name>
    <dbReference type="NCBI Taxonomy" id="43771"/>
    <lineage>
        <taxon>Bacteria</taxon>
        <taxon>Bacillati</taxon>
        <taxon>Actinomycetota</taxon>
        <taxon>Actinomycetes</taxon>
        <taxon>Mycobacteriales</taxon>
        <taxon>Corynebacteriaceae</taxon>
        <taxon>Corynebacterium</taxon>
    </lineage>
</organism>
<dbReference type="InterPro" id="IPR001763">
    <property type="entry name" value="Rhodanese-like_dom"/>
</dbReference>
<dbReference type="GO" id="GO:0016779">
    <property type="term" value="F:nucleotidyltransferase activity"/>
    <property type="evidence" value="ECO:0007669"/>
    <property type="project" value="TreeGrafter"/>
</dbReference>
<comment type="similarity">
    <text evidence="1">Belongs to the HesA/MoeB/ThiF family.</text>
</comment>
<accession>A0A5D4FX63</accession>
<comment type="caution">
    <text evidence="3">The sequence shown here is derived from an EMBL/GenBank/DDBJ whole genome shotgun (WGS) entry which is preliminary data.</text>
</comment>
<dbReference type="PROSITE" id="PS50206">
    <property type="entry name" value="RHODANESE_3"/>
    <property type="match status" value="1"/>
</dbReference>
<dbReference type="InterPro" id="IPR045886">
    <property type="entry name" value="ThiF/MoeB/HesA"/>
</dbReference>
<dbReference type="RefSeq" id="WP_148812478.1">
    <property type="nucleotide sequence ID" value="NZ_VSZI01000001.1"/>
</dbReference>
<dbReference type="PANTHER" id="PTHR10953">
    <property type="entry name" value="UBIQUITIN-ACTIVATING ENZYME E1"/>
    <property type="match status" value="1"/>
</dbReference>
<dbReference type="InterPro" id="IPR000594">
    <property type="entry name" value="ThiF_NAD_FAD-bd"/>
</dbReference>
<reference evidence="3 4" key="1">
    <citation type="submission" date="2019-08" db="EMBL/GenBank/DDBJ databases">
        <title>Draft genome of C. urealyticum strain VH4248.</title>
        <authorList>
            <person name="Navas J."/>
        </authorList>
    </citation>
    <scope>NUCLEOTIDE SEQUENCE [LARGE SCALE GENOMIC DNA]</scope>
    <source>
        <strain evidence="3 4">VH4248</strain>
    </source>
</reference>
<sequence length="350" mass="36653">MSSHSIDPAGSPSASERYSRQVTLMGPEAQEKLAASRVAVIGAGGLGSPALLYLAAAGIGHITLIDDDTVELSNLHRQVIHSSAAAANGESKAHSARARLTELNPDVHIEPVVERLTWENALRVLEGADLVLDGTDNFDTRHVASHAAARLGIPHVWASILGYQAQLSVFWAGHGPIYEDLFPTPPAPGAVPSCSQAGVLGPLVGIVGSAMALEAIKLITGVGRPLVGRLAYYDSLTASWEEIPVAANPEVTEQVRTGTPPHGPVEVTEVPPGSTVIDVREPREFAEFHLPGAINVPLAEILGGYTPPEVENGAVVVCARGARSAHAVDTLERRGVTGLASLRGGLTRFR</sequence>
<dbReference type="CDD" id="cd00757">
    <property type="entry name" value="ThiF_MoeB_HesA_family"/>
    <property type="match status" value="1"/>
</dbReference>
<name>A0A5D4FX63_9CORY</name>
<proteinExistence type="inferred from homology"/>
<dbReference type="CDD" id="cd00158">
    <property type="entry name" value="RHOD"/>
    <property type="match status" value="1"/>
</dbReference>
<gene>
    <name evidence="3" type="ORF">FYJ87_06520</name>
</gene>
<dbReference type="Proteomes" id="UP000324726">
    <property type="component" value="Unassembled WGS sequence"/>
</dbReference>
<evidence type="ECO:0000256" key="1">
    <source>
        <dbReference type="ARBA" id="ARBA00009919"/>
    </source>
</evidence>
<dbReference type="SMART" id="SM00450">
    <property type="entry name" value="RHOD"/>
    <property type="match status" value="1"/>
</dbReference>